<dbReference type="CDD" id="cd01164">
    <property type="entry name" value="FruK_PfkB_like"/>
    <property type="match status" value="1"/>
</dbReference>
<dbReference type="RefSeq" id="WP_263076082.1">
    <property type="nucleotide sequence ID" value="NZ_CP089977.1"/>
</dbReference>
<dbReference type="PROSITE" id="PS00584">
    <property type="entry name" value="PFKB_KINASES_2"/>
    <property type="match status" value="1"/>
</dbReference>
<evidence type="ECO:0000256" key="1">
    <source>
        <dbReference type="ARBA" id="ARBA00010688"/>
    </source>
</evidence>
<evidence type="ECO:0000256" key="8">
    <source>
        <dbReference type="RuleBase" id="RU369061"/>
    </source>
</evidence>
<dbReference type="NCBIfam" id="TIGR03168">
    <property type="entry name" value="1-PFK"/>
    <property type="match status" value="1"/>
</dbReference>
<dbReference type="PANTHER" id="PTHR46566">
    <property type="entry name" value="1-PHOSPHOFRUCTOKINASE-RELATED"/>
    <property type="match status" value="1"/>
</dbReference>
<dbReference type="InterPro" id="IPR029056">
    <property type="entry name" value="Ribokinase-like"/>
</dbReference>
<keyword evidence="11" id="KW-1185">Reference proteome</keyword>
<evidence type="ECO:0000256" key="2">
    <source>
        <dbReference type="ARBA" id="ARBA00022679"/>
    </source>
</evidence>
<comment type="catalytic activity">
    <reaction evidence="6 8">
        <text>beta-D-fructose 1-phosphate + ATP = beta-D-fructose 1,6-bisphosphate + ADP + H(+)</text>
        <dbReference type="Rhea" id="RHEA:14213"/>
        <dbReference type="ChEBI" id="CHEBI:15378"/>
        <dbReference type="ChEBI" id="CHEBI:30616"/>
        <dbReference type="ChEBI" id="CHEBI:32966"/>
        <dbReference type="ChEBI" id="CHEBI:138881"/>
        <dbReference type="ChEBI" id="CHEBI:456216"/>
        <dbReference type="EC" id="2.7.1.56"/>
    </reaction>
</comment>
<keyword evidence="2 7" id="KW-0808">Transferase</keyword>
<proteinExistence type="inferred from homology"/>
<dbReference type="PANTHER" id="PTHR46566:SF5">
    <property type="entry name" value="1-PHOSPHOFRUCTOKINASE"/>
    <property type="match status" value="1"/>
</dbReference>
<dbReference type="SUPFAM" id="SSF53613">
    <property type="entry name" value="Ribokinase-like"/>
    <property type="match status" value="1"/>
</dbReference>
<dbReference type="PIRSF" id="PIRSF000535">
    <property type="entry name" value="1PFK/6PFK/LacC"/>
    <property type="match status" value="1"/>
</dbReference>
<accession>A0ABY6F3C3</accession>
<evidence type="ECO:0000256" key="3">
    <source>
        <dbReference type="ARBA" id="ARBA00022741"/>
    </source>
</evidence>
<dbReference type="InterPro" id="IPR011611">
    <property type="entry name" value="PfkB_dom"/>
</dbReference>
<dbReference type="EMBL" id="CP089977">
    <property type="protein sequence ID" value="UXZ04593.1"/>
    <property type="molecule type" value="Genomic_DNA"/>
</dbReference>
<evidence type="ECO:0000256" key="6">
    <source>
        <dbReference type="ARBA" id="ARBA00047745"/>
    </source>
</evidence>
<reference evidence="10" key="1">
    <citation type="submission" date="2021-12" db="EMBL/GenBank/DDBJ databases">
        <title>taxonomy of Moraxella sp. ZY201224.</title>
        <authorList>
            <person name="Li F."/>
        </authorList>
    </citation>
    <scope>NUCLEOTIDE SEQUENCE</scope>
    <source>
        <strain evidence="10">ZY201224</strain>
    </source>
</reference>
<comment type="function">
    <text evidence="8">Catalyzes the ATP-dependent phosphorylation of fructose-l-phosphate to fructose-l,6-bisphosphate.</text>
</comment>
<sequence length="314" mass="33387">MKQVLCITLNPAIDMTIFVHQLQVGEVNRATKSQVDAAGKGLNVAQILSDLGMQTLASGFLGNQNAQIFEQLFAQKHGQLLDKFVKISGETRTNIKLVDDGVTTDVNGAGFVVGASDKQALFDEVIRLANQSDAVLIAGSLPKGYELDDFEQLLSALTKTDAKIAADVSGQALTVAMKYPLWLIKPNSDELTESFGVACNTWQAQQSLLETLNTPIDNIVISMGADGVHWFAKDGVWLATPPTVNVVSTVGAGDTLVAGMIAGLLDGLPHEQLLKRAVALSAHAVTIIGFAAASQDRLDELMAQVDVSKLSECL</sequence>
<keyword evidence="5 8" id="KW-0067">ATP-binding</keyword>
<dbReference type="InterPro" id="IPR002173">
    <property type="entry name" value="Carboh/pur_kinase_PfkB_CS"/>
</dbReference>
<evidence type="ECO:0000256" key="7">
    <source>
        <dbReference type="PIRNR" id="PIRNR000535"/>
    </source>
</evidence>
<evidence type="ECO:0000313" key="10">
    <source>
        <dbReference type="EMBL" id="UXZ04593.1"/>
    </source>
</evidence>
<comment type="similarity">
    <text evidence="1 7 8">Belongs to the carbohydrate kinase PfkB family.</text>
</comment>
<gene>
    <name evidence="10" type="primary">pfkB</name>
    <name evidence="10" type="ORF">LU297_08435</name>
</gene>
<dbReference type="InterPro" id="IPR022463">
    <property type="entry name" value="1-PFruKinase"/>
</dbReference>
<feature type="domain" description="Carbohydrate kinase PfkB" evidence="9">
    <location>
        <begin position="11"/>
        <end position="290"/>
    </location>
</feature>
<dbReference type="GO" id="GO:0008662">
    <property type="term" value="F:1-phosphofructokinase activity"/>
    <property type="evidence" value="ECO:0007669"/>
    <property type="project" value="UniProtKB-EC"/>
</dbReference>
<dbReference type="InterPro" id="IPR017583">
    <property type="entry name" value="Tagatose/fructose_Pkinase"/>
</dbReference>
<evidence type="ECO:0000313" key="11">
    <source>
        <dbReference type="Proteomes" id="UP001063782"/>
    </source>
</evidence>
<keyword evidence="3 8" id="KW-0547">Nucleotide-binding</keyword>
<dbReference type="Pfam" id="PF00294">
    <property type="entry name" value="PfkB"/>
    <property type="match status" value="1"/>
</dbReference>
<evidence type="ECO:0000259" key="9">
    <source>
        <dbReference type="Pfam" id="PF00294"/>
    </source>
</evidence>
<keyword evidence="4 8" id="KW-0418">Kinase</keyword>
<evidence type="ECO:0000256" key="5">
    <source>
        <dbReference type="ARBA" id="ARBA00022840"/>
    </source>
</evidence>
<name>A0ABY6F3C3_9GAMM</name>
<organism evidence="10 11">
    <name type="scientific">Moraxella nasicaprae</name>
    <dbReference type="NCBI Taxonomy" id="2904122"/>
    <lineage>
        <taxon>Bacteria</taxon>
        <taxon>Pseudomonadati</taxon>
        <taxon>Pseudomonadota</taxon>
        <taxon>Gammaproteobacteria</taxon>
        <taxon>Moraxellales</taxon>
        <taxon>Moraxellaceae</taxon>
        <taxon>Moraxella</taxon>
    </lineage>
</organism>
<dbReference type="Gene3D" id="3.40.1190.20">
    <property type="match status" value="1"/>
</dbReference>
<dbReference type="PROSITE" id="PS00583">
    <property type="entry name" value="PFKB_KINASES_1"/>
    <property type="match status" value="1"/>
</dbReference>
<dbReference type="Proteomes" id="UP001063782">
    <property type="component" value="Chromosome"/>
</dbReference>
<evidence type="ECO:0000256" key="4">
    <source>
        <dbReference type="ARBA" id="ARBA00022777"/>
    </source>
</evidence>
<dbReference type="NCBIfam" id="TIGR03828">
    <property type="entry name" value="pfkB"/>
    <property type="match status" value="1"/>
</dbReference>
<protein>
    <recommendedName>
        <fullName evidence="7">Phosphofructokinase</fullName>
    </recommendedName>
</protein>